<comment type="caution">
    <text evidence="1">The sequence shown here is derived from an EMBL/GenBank/DDBJ whole genome shotgun (WGS) entry which is preliminary data.</text>
</comment>
<dbReference type="PATRIC" id="fig|396597.7.peg.4751"/>
<accession>B1T611</accession>
<organism evidence="1 2">
    <name type="scientific">Burkholderia ambifaria MEX-5</name>
    <dbReference type="NCBI Taxonomy" id="396597"/>
    <lineage>
        <taxon>Bacteria</taxon>
        <taxon>Pseudomonadati</taxon>
        <taxon>Pseudomonadota</taxon>
        <taxon>Betaproteobacteria</taxon>
        <taxon>Burkholderiales</taxon>
        <taxon>Burkholderiaceae</taxon>
        <taxon>Burkholderia</taxon>
        <taxon>Burkholderia cepacia complex</taxon>
    </lineage>
</organism>
<proteinExistence type="predicted"/>
<dbReference type="EMBL" id="ABLK01000097">
    <property type="protein sequence ID" value="EDT40976.1"/>
    <property type="molecule type" value="Genomic_DNA"/>
</dbReference>
<evidence type="ECO:0000313" key="2">
    <source>
        <dbReference type="Proteomes" id="UP000004814"/>
    </source>
</evidence>
<reference evidence="1 2" key="1">
    <citation type="submission" date="2008-03" db="EMBL/GenBank/DDBJ databases">
        <title>Sequencing of the draft genome and assembly of Burkholderia ambifaria MEX-5.</title>
        <authorList>
            <consortium name="US DOE Joint Genome Institute (JGI-PGF)"/>
            <person name="Copeland A."/>
            <person name="Lucas S."/>
            <person name="Lapidus A."/>
            <person name="Glavina del Rio T."/>
            <person name="Dalin E."/>
            <person name="Tice H."/>
            <person name="Bruce D."/>
            <person name="Goodwin L."/>
            <person name="Pitluck S."/>
            <person name="Larimer F."/>
            <person name="Land M.L."/>
            <person name="Hauser L."/>
            <person name="Tiedje J."/>
            <person name="Richardson P."/>
        </authorList>
    </citation>
    <scope>NUCLEOTIDE SEQUENCE [LARGE SCALE GENOMIC DNA]</scope>
    <source>
        <strain evidence="1 2">MEX-5</strain>
    </source>
</reference>
<dbReference type="Proteomes" id="UP000004814">
    <property type="component" value="Unassembled WGS sequence"/>
</dbReference>
<gene>
    <name evidence="1" type="ORF">BamMEX5DRAFT_3227</name>
</gene>
<sequence>MLELAFYLRSDGEAELYRSADSALNQCIARAERGGKWTLTDAERTALEALLRVHDEQLAAVPVHRYLEALEQVQHVGTPFFDWPIESD</sequence>
<protein>
    <submittedName>
        <fullName evidence="1">Uncharacterized protein</fullName>
    </submittedName>
</protein>
<dbReference type="AlphaFoldDB" id="B1T611"/>
<evidence type="ECO:0000313" key="1">
    <source>
        <dbReference type="EMBL" id="EDT40976.1"/>
    </source>
</evidence>
<name>B1T611_9BURK</name>